<organism evidence="1 2">
    <name type="scientific">Arachis hypogaea</name>
    <name type="common">Peanut</name>
    <dbReference type="NCBI Taxonomy" id="3818"/>
    <lineage>
        <taxon>Eukaryota</taxon>
        <taxon>Viridiplantae</taxon>
        <taxon>Streptophyta</taxon>
        <taxon>Embryophyta</taxon>
        <taxon>Tracheophyta</taxon>
        <taxon>Spermatophyta</taxon>
        <taxon>Magnoliopsida</taxon>
        <taxon>eudicotyledons</taxon>
        <taxon>Gunneridae</taxon>
        <taxon>Pentapetalae</taxon>
        <taxon>rosids</taxon>
        <taxon>fabids</taxon>
        <taxon>Fabales</taxon>
        <taxon>Fabaceae</taxon>
        <taxon>Papilionoideae</taxon>
        <taxon>50 kb inversion clade</taxon>
        <taxon>dalbergioids sensu lato</taxon>
        <taxon>Dalbergieae</taxon>
        <taxon>Pterocarpus clade</taxon>
        <taxon>Arachis</taxon>
    </lineage>
</organism>
<dbReference type="AlphaFoldDB" id="A0A445CE41"/>
<dbReference type="EMBL" id="SDMP01000007">
    <property type="protein sequence ID" value="RYR49216.1"/>
    <property type="molecule type" value="Genomic_DNA"/>
</dbReference>
<accession>A0A445CE41</accession>
<protein>
    <submittedName>
        <fullName evidence="1">Uncharacterized protein</fullName>
    </submittedName>
</protein>
<comment type="caution">
    <text evidence="1">The sequence shown here is derived from an EMBL/GenBank/DDBJ whole genome shotgun (WGS) entry which is preliminary data.</text>
</comment>
<name>A0A445CE41_ARAHY</name>
<evidence type="ECO:0000313" key="1">
    <source>
        <dbReference type="EMBL" id="RYR49216.1"/>
    </source>
</evidence>
<sequence length="204" mass="23191">MEVLCMNIFDDVFTSFVDINDHVLFALSETKGYLDHGDCNYTYTWCGAGFWYAEHVIRESKVSQPVFSMCCLKGKVQLLLLKEPPEFRTGSLDSILIEDLLKMLNENNIFPHGNQLLYSKFPNHSIYLRDSQEWVPRQRGFSIGRLTFIHVGSGEIFYLCLLLNVQRGCKSFESTHTVDGVAACNALGLLSDDQEFIDAIKETA</sequence>
<reference evidence="1 2" key="1">
    <citation type="submission" date="2019-01" db="EMBL/GenBank/DDBJ databases">
        <title>Sequencing of cultivated peanut Arachis hypogaea provides insights into genome evolution and oil improvement.</title>
        <authorList>
            <person name="Chen X."/>
        </authorList>
    </citation>
    <scope>NUCLEOTIDE SEQUENCE [LARGE SCALE GENOMIC DNA]</scope>
    <source>
        <strain evidence="2">cv. Fuhuasheng</strain>
        <tissue evidence="1">Leaves</tissue>
    </source>
</reference>
<proteinExistence type="predicted"/>
<dbReference type="Proteomes" id="UP000289738">
    <property type="component" value="Chromosome A07"/>
</dbReference>
<keyword evidence="2" id="KW-1185">Reference proteome</keyword>
<dbReference type="STRING" id="3818.A0A445CE41"/>
<evidence type="ECO:0000313" key="2">
    <source>
        <dbReference type="Proteomes" id="UP000289738"/>
    </source>
</evidence>
<gene>
    <name evidence="1" type="ORF">Ahy_A07g035563</name>
</gene>